<feature type="binding site" evidence="14">
    <location>
        <position position="161"/>
    </location>
    <ligand>
        <name>Mg(2+)</name>
        <dbReference type="ChEBI" id="CHEBI:18420"/>
    </ligand>
</feature>
<dbReference type="AlphaFoldDB" id="A0A8B8FP12"/>
<evidence type="ECO:0000256" key="17">
    <source>
        <dbReference type="SAM" id="Phobius"/>
    </source>
</evidence>
<sequence length="638" mass="70859">MHARRVAPPPSHERVLDRKTVSTRLQPTVRRRARGFTDVLAIPPVLPTTTRGAPGYVTSLGPGTRARQRSAVPSLPVTARPFASLASRSRDICSAAAAAMSWCVYALLVACTCELISRTTAKTFVEDEMFWMSVGKSELNEALNVQINNRVAKNVILFIGDGMGPNTVTATRIYKHGESGRLNFEKFPHMGLLKTYSVNKQVPDAASSATAMFTGVKVNQKTIGLDANHNHNETTHCRSDNPRRRIGLESLATWAQAAGKNTGFVTNTRITDATPAALYARTSNRKWECNAAMPENVKDCKDIARQLIEEEPGRNFKVIMGGGKKSFNANNSSVTSKHFLDKHLCVRTDGKDLIKEWIEDKTSKNLSYQYLTNEKDMKSLDTENTEYILGIFSNGKMPMEYHRTSHMLDTPSLEFMTETALKVLSKNEKGFFLMVEGGLIDLAHHESKARLALDETVEFDKALNTSIQLLKQWNMLDDTLLIVTSDHANSLSINGYPKRGNNILDVAGKSQVDDVKYTTLTYSIGFAPDPIYRQFGTYVIRQDPTILKTTSHEYTQQVGIQEGTGVHSGSDVAVYAKGPMGHLFHSIHEQNYIAHVIAYATKIGPYQNGLNNNSTGIMTSNIYLICILISFFFIFNLK</sequence>
<evidence type="ECO:0000256" key="7">
    <source>
        <dbReference type="ARBA" id="ARBA00022723"/>
    </source>
</evidence>
<keyword evidence="4" id="KW-1003">Cell membrane</keyword>
<dbReference type="PANTHER" id="PTHR11596">
    <property type="entry name" value="ALKALINE PHOSPHATASE"/>
    <property type="match status" value="1"/>
</dbReference>
<evidence type="ECO:0000256" key="8">
    <source>
        <dbReference type="ARBA" id="ARBA00022801"/>
    </source>
</evidence>
<keyword evidence="17" id="KW-1133">Transmembrane helix</keyword>
<dbReference type="InterPro" id="IPR001952">
    <property type="entry name" value="Alkaline_phosphatase"/>
</dbReference>
<comment type="similarity">
    <text evidence="2 15">Belongs to the alkaline phosphatase family.</text>
</comment>
<evidence type="ECO:0000256" key="11">
    <source>
        <dbReference type="ARBA" id="ARBA00023136"/>
    </source>
</evidence>
<evidence type="ECO:0000256" key="13">
    <source>
        <dbReference type="ARBA" id="ARBA00023288"/>
    </source>
</evidence>
<evidence type="ECO:0000256" key="12">
    <source>
        <dbReference type="ARBA" id="ARBA00023180"/>
    </source>
</evidence>
<keyword evidence="8" id="KW-0378">Hydrolase</keyword>
<evidence type="ECO:0000256" key="9">
    <source>
        <dbReference type="ARBA" id="ARBA00022833"/>
    </source>
</evidence>
<feature type="region of interest" description="Disordered" evidence="16">
    <location>
        <begin position="1"/>
        <end position="24"/>
    </location>
</feature>
<feature type="binding site" evidence="14">
    <location>
        <position position="441"/>
    </location>
    <ligand>
        <name>Zn(2+)</name>
        <dbReference type="ChEBI" id="CHEBI:29105"/>
        <label>2</label>
    </ligand>
</feature>
<keyword evidence="12" id="KW-0325">Glycoprotein</keyword>
<dbReference type="Proteomes" id="UP000694846">
    <property type="component" value="Unplaced"/>
</dbReference>
<dbReference type="GO" id="GO:0005886">
    <property type="term" value="C:plasma membrane"/>
    <property type="evidence" value="ECO:0007669"/>
    <property type="project" value="UniProtKB-SubCell"/>
</dbReference>
<feature type="binding site" evidence="14">
    <location>
        <position position="487"/>
    </location>
    <ligand>
        <name>Zn(2+)</name>
        <dbReference type="ChEBI" id="CHEBI:29105"/>
        <label>2</label>
    </ligand>
</feature>
<feature type="compositionally biased region" description="Basic and acidic residues" evidence="16">
    <location>
        <begin position="11"/>
        <end position="20"/>
    </location>
</feature>
<evidence type="ECO:0000256" key="1">
    <source>
        <dbReference type="ARBA" id="ARBA00004609"/>
    </source>
</evidence>
<name>A0A8B8FP12_9HEMI</name>
<reference evidence="19" key="1">
    <citation type="submission" date="2025-08" db="UniProtKB">
        <authorList>
            <consortium name="RefSeq"/>
        </authorList>
    </citation>
    <scope>IDENTIFICATION</scope>
    <source>
        <tissue evidence="19">Whole body</tissue>
    </source>
</reference>
<dbReference type="Pfam" id="PF00245">
    <property type="entry name" value="Alk_phosphatase"/>
    <property type="match status" value="1"/>
</dbReference>
<dbReference type="InterPro" id="IPR017850">
    <property type="entry name" value="Alkaline_phosphatase_core_sf"/>
</dbReference>
<evidence type="ECO:0000256" key="14">
    <source>
        <dbReference type="PIRSR" id="PIRSR601952-2"/>
    </source>
</evidence>
<dbReference type="GO" id="GO:0046872">
    <property type="term" value="F:metal ion binding"/>
    <property type="evidence" value="ECO:0007669"/>
    <property type="project" value="UniProtKB-KW"/>
</dbReference>
<evidence type="ECO:0000313" key="19">
    <source>
        <dbReference type="RefSeq" id="XP_025412211.1"/>
    </source>
</evidence>
<protein>
    <recommendedName>
        <fullName evidence="3">alkaline phosphatase</fullName>
        <ecNumber evidence="3">3.1.3.1</ecNumber>
    </recommendedName>
</protein>
<feature type="binding site" evidence="14">
    <location>
        <position position="445"/>
    </location>
    <ligand>
        <name>Zn(2+)</name>
        <dbReference type="ChEBI" id="CHEBI:29105"/>
        <label>2</label>
    </ligand>
</feature>
<feature type="binding site" evidence="14">
    <location>
        <position position="161"/>
    </location>
    <ligand>
        <name>Zn(2+)</name>
        <dbReference type="ChEBI" id="CHEBI:29105"/>
        <label>2</label>
    </ligand>
</feature>
<evidence type="ECO:0000256" key="15">
    <source>
        <dbReference type="RuleBase" id="RU003946"/>
    </source>
</evidence>
<evidence type="ECO:0000256" key="10">
    <source>
        <dbReference type="ARBA" id="ARBA00022842"/>
    </source>
</evidence>
<keyword evidence="9 14" id="KW-0862">Zinc</keyword>
<gene>
    <name evidence="19" type="primary">LOC112684762</name>
</gene>
<evidence type="ECO:0000313" key="18">
    <source>
        <dbReference type="Proteomes" id="UP000694846"/>
    </source>
</evidence>
<feature type="region of interest" description="Disordered" evidence="16">
    <location>
        <begin position="53"/>
        <end position="72"/>
    </location>
</feature>
<dbReference type="GO" id="GO:0004035">
    <property type="term" value="F:alkaline phosphatase activity"/>
    <property type="evidence" value="ECO:0007669"/>
    <property type="project" value="UniProtKB-EC"/>
</dbReference>
<dbReference type="RefSeq" id="XP_025412211.1">
    <property type="nucleotide sequence ID" value="XM_025556426.1"/>
</dbReference>
<keyword evidence="5" id="KW-0597">Phosphoprotein</keyword>
<evidence type="ECO:0000256" key="2">
    <source>
        <dbReference type="ARBA" id="ARBA00005984"/>
    </source>
</evidence>
<feature type="binding site" evidence="14">
    <location>
        <position position="272"/>
    </location>
    <ligand>
        <name>Mg(2+)</name>
        <dbReference type="ChEBI" id="CHEBI:18420"/>
    </ligand>
</feature>
<comment type="cofactor">
    <cofactor evidence="14">
        <name>Zn(2+)</name>
        <dbReference type="ChEBI" id="CHEBI:29105"/>
    </cofactor>
    <text evidence="14">Binds 2 Zn(2+) ions.</text>
</comment>
<keyword evidence="11 17" id="KW-0472">Membrane</keyword>
<accession>A0A8B8FP12</accession>
<dbReference type="GO" id="GO:0098552">
    <property type="term" value="C:side of membrane"/>
    <property type="evidence" value="ECO:0007669"/>
    <property type="project" value="UniProtKB-KW"/>
</dbReference>
<dbReference type="SMART" id="SM00098">
    <property type="entry name" value="alkPPc"/>
    <property type="match status" value="1"/>
</dbReference>
<comment type="subcellular location">
    <subcellularLocation>
        <location evidence="1">Cell membrane</location>
        <topology evidence="1">Lipid-anchor</topology>
        <topology evidence="1">GPI-anchor</topology>
    </subcellularLocation>
</comment>
<keyword evidence="17" id="KW-0812">Transmembrane</keyword>
<evidence type="ECO:0000256" key="6">
    <source>
        <dbReference type="ARBA" id="ARBA00022622"/>
    </source>
</evidence>
<keyword evidence="6" id="KW-0336">GPI-anchor</keyword>
<dbReference type="Gene3D" id="3.40.720.10">
    <property type="entry name" value="Alkaline Phosphatase, subunit A"/>
    <property type="match status" value="1"/>
</dbReference>
<keyword evidence="10 14" id="KW-0460">Magnesium</keyword>
<evidence type="ECO:0000256" key="3">
    <source>
        <dbReference type="ARBA" id="ARBA00012647"/>
    </source>
</evidence>
<feature type="binding site" evidence="14">
    <location>
        <position position="436"/>
    </location>
    <ligand>
        <name>Mg(2+)</name>
        <dbReference type="ChEBI" id="CHEBI:18420"/>
    </ligand>
</feature>
<feature type="binding site" evidence="14">
    <location>
        <position position="486"/>
    </location>
    <ligand>
        <name>Zn(2+)</name>
        <dbReference type="ChEBI" id="CHEBI:29105"/>
        <label>2</label>
    </ligand>
</feature>
<proteinExistence type="inferred from homology"/>
<dbReference type="SUPFAM" id="SSF53649">
    <property type="entry name" value="Alkaline phosphatase-like"/>
    <property type="match status" value="1"/>
</dbReference>
<evidence type="ECO:0000256" key="16">
    <source>
        <dbReference type="SAM" id="MobiDB-lite"/>
    </source>
</evidence>
<organism evidence="18 19">
    <name type="scientific">Sipha flava</name>
    <name type="common">yellow sugarcane aphid</name>
    <dbReference type="NCBI Taxonomy" id="143950"/>
    <lineage>
        <taxon>Eukaryota</taxon>
        <taxon>Metazoa</taxon>
        <taxon>Ecdysozoa</taxon>
        <taxon>Arthropoda</taxon>
        <taxon>Hexapoda</taxon>
        <taxon>Insecta</taxon>
        <taxon>Pterygota</taxon>
        <taxon>Neoptera</taxon>
        <taxon>Paraneoptera</taxon>
        <taxon>Hemiptera</taxon>
        <taxon>Sternorrhyncha</taxon>
        <taxon>Aphidomorpha</taxon>
        <taxon>Aphidoidea</taxon>
        <taxon>Aphididae</taxon>
        <taxon>Sipha</taxon>
    </lineage>
</organism>
<dbReference type="CDD" id="cd16012">
    <property type="entry name" value="ALP"/>
    <property type="match status" value="1"/>
</dbReference>
<dbReference type="PRINTS" id="PR00113">
    <property type="entry name" value="ALKPHPHTASE"/>
</dbReference>
<dbReference type="FunFam" id="3.40.720.10:FF:000008">
    <property type="entry name" value="Alkaline phosphatase"/>
    <property type="match status" value="1"/>
</dbReference>
<dbReference type="GeneID" id="112684762"/>
<keyword evidence="13" id="KW-0449">Lipoprotein</keyword>
<evidence type="ECO:0000256" key="4">
    <source>
        <dbReference type="ARBA" id="ARBA00022475"/>
    </source>
</evidence>
<feature type="binding site" evidence="14">
    <location>
        <position position="274"/>
    </location>
    <ligand>
        <name>Mg(2+)</name>
        <dbReference type="ChEBI" id="CHEBI:18420"/>
    </ligand>
</feature>
<keyword evidence="7 14" id="KW-0479">Metal-binding</keyword>
<comment type="cofactor">
    <cofactor evidence="14">
        <name>Mg(2+)</name>
        <dbReference type="ChEBI" id="CHEBI:18420"/>
    </cofactor>
    <text evidence="14">Binds 1 Mg(2+) ion.</text>
</comment>
<feature type="transmembrane region" description="Helical" evidence="17">
    <location>
        <begin position="617"/>
        <end position="637"/>
    </location>
</feature>
<evidence type="ECO:0000256" key="5">
    <source>
        <dbReference type="ARBA" id="ARBA00022553"/>
    </source>
</evidence>
<dbReference type="PANTHER" id="PTHR11596:SF5">
    <property type="entry name" value="ALKALINE PHOSPHATASE"/>
    <property type="match status" value="1"/>
</dbReference>
<feature type="binding site" evidence="14">
    <location>
        <position position="567"/>
    </location>
    <ligand>
        <name>Zn(2+)</name>
        <dbReference type="ChEBI" id="CHEBI:29105"/>
        <label>2</label>
    </ligand>
</feature>
<dbReference type="EC" id="3.1.3.1" evidence="3"/>
<dbReference type="OrthoDB" id="5818554at2759"/>
<keyword evidence="18" id="KW-1185">Reference proteome</keyword>